<dbReference type="Pfam" id="PF22366">
    <property type="entry name" value="NDH2_C"/>
    <property type="match status" value="1"/>
</dbReference>
<dbReference type="InterPro" id="IPR036188">
    <property type="entry name" value="FAD/NAD-bd_sf"/>
</dbReference>
<keyword evidence="7" id="KW-0560">Oxidoreductase</keyword>
<dbReference type="GO" id="GO:0003954">
    <property type="term" value="F:NADH dehydrogenase activity"/>
    <property type="evidence" value="ECO:0007669"/>
    <property type="project" value="InterPro"/>
</dbReference>
<dbReference type="AlphaFoldDB" id="A0A168A643"/>
<dbReference type="EMBL" id="AZGZ01000008">
    <property type="protein sequence ID" value="KZZ93509.1"/>
    <property type="molecule type" value="Genomic_DNA"/>
</dbReference>
<keyword evidence="6" id="KW-0809">Transit peptide</keyword>
<reference evidence="11 12" key="1">
    <citation type="journal article" date="2016" name="Genome Biol. Evol.">
        <title>Divergent and convergent evolution of fungal pathogenicity.</title>
        <authorList>
            <person name="Shang Y."/>
            <person name="Xiao G."/>
            <person name="Zheng P."/>
            <person name="Cen K."/>
            <person name="Zhan S."/>
            <person name="Wang C."/>
        </authorList>
    </citation>
    <scope>NUCLEOTIDE SEQUENCE [LARGE SCALE GENOMIC DNA]</scope>
    <source>
        <strain evidence="11 12">ARSEF 7405</strain>
    </source>
</reference>
<evidence type="ECO:0000256" key="6">
    <source>
        <dbReference type="ARBA" id="ARBA00022946"/>
    </source>
</evidence>
<evidence type="ECO:0000256" key="5">
    <source>
        <dbReference type="ARBA" id="ARBA00022837"/>
    </source>
</evidence>
<evidence type="ECO:0000259" key="10">
    <source>
        <dbReference type="PROSITE" id="PS50222"/>
    </source>
</evidence>
<dbReference type="PANTHER" id="PTHR43706:SF50">
    <property type="entry name" value="NADH DEHYDROGENASE (UBIQUINONE)-RELATED"/>
    <property type="match status" value="1"/>
</dbReference>
<sequence length="697" mass="77716">MMLSTLARAGPAVPLAAARSTITTSTTTTTRALLNKSMRKSSSLVQQSPFSSLSRTSRPFKRSQWHRIGAVRNASTAKVGEIPNAKAAAGDAARELRKDRGRLKRYAMNMLAFSGAFALTATGLVIAFFVYDFTTYRTDVSEQDVYVPEAALRPRRGGPKNLPIADMLIDDGDGEQMIAQHGKPRLVILGSGWGSVAMLKTLDPGAYHVTLVSPNNYFLFTPLLPSAASGTLALKSLVEPVRVILDRIKGHYIQAKAVDIDMDEKLIEMVQTGADGKERNFYVPYDKLVIGVGCVSNPHGVKGLENCNVLKSIDDARAVKYKVLRNLETACLPGTTEEERRRLLSFVICGGGPTGVEFAAELYDMLNEDLPIRFPKLLRNEISIHVVQSQSHILNTYDETLSKYVEDHFARDQMNILTNSMVVEVTKDKIYFTQKDGDKDVVKEIPQGFCLWSTGVAQNEFCKVISDKIEEQRNVRALETDTHLRVCGTKDIYAIGDCSTVQNNVAENVISFLRHLAFEKGKDPETITLTFDEWVKLARQVRRRFPQAQGHLRRLSELFSSFDADASGTLDFGELSRLLHEIDKKLTSLPATAQRANQQGQYLGRKFNRFANSNIAFERIDDAAVFPAFRYKYLGSLAYVGNAAVFDFPGKQLAGGLLAVYLWRSIYFAQTVSLRTRVLLAMDWANRAMFGRDMMYF</sequence>
<keyword evidence="4" id="KW-0274">FAD</keyword>
<dbReference type="InterPro" id="IPR011992">
    <property type="entry name" value="EF-hand-dom_pair"/>
</dbReference>
<keyword evidence="3" id="KW-0285">Flavoprotein</keyword>
<keyword evidence="9" id="KW-1133">Transmembrane helix</keyword>
<dbReference type="PROSITE" id="PS00018">
    <property type="entry name" value="EF_HAND_1"/>
    <property type="match status" value="1"/>
</dbReference>
<keyword evidence="12" id="KW-1185">Reference proteome</keyword>
<feature type="domain" description="EF-hand" evidence="10">
    <location>
        <begin position="550"/>
        <end position="585"/>
    </location>
</feature>
<evidence type="ECO:0000256" key="3">
    <source>
        <dbReference type="ARBA" id="ARBA00022630"/>
    </source>
</evidence>
<keyword evidence="5" id="KW-0106">Calcium</keyword>
<dbReference type="FunFam" id="3.50.50.100:FF:000005">
    <property type="entry name" value="NADH-ubiquinone oxidoreductase 64 kDa subunit"/>
    <property type="match status" value="1"/>
</dbReference>
<organism evidence="11 12">
    <name type="scientific">Ascosphaera apis ARSEF 7405</name>
    <dbReference type="NCBI Taxonomy" id="392613"/>
    <lineage>
        <taxon>Eukaryota</taxon>
        <taxon>Fungi</taxon>
        <taxon>Dikarya</taxon>
        <taxon>Ascomycota</taxon>
        <taxon>Pezizomycotina</taxon>
        <taxon>Eurotiomycetes</taxon>
        <taxon>Eurotiomycetidae</taxon>
        <taxon>Onygenales</taxon>
        <taxon>Ascosphaeraceae</taxon>
        <taxon>Ascosphaera</taxon>
    </lineage>
</organism>
<evidence type="ECO:0000313" key="11">
    <source>
        <dbReference type="EMBL" id="KZZ93509.1"/>
    </source>
</evidence>
<evidence type="ECO:0000256" key="8">
    <source>
        <dbReference type="ARBA" id="ARBA00023027"/>
    </source>
</evidence>
<dbReference type="PANTHER" id="PTHR43706">
    <property type="entry name" value="NADH DEHYDROGENASE"/>
    <property type="match status" value="1"/>
</dbReference>
<evidence type="ECO:0000256" key="4">
    <source>
        <dbReference type="ARBA" id="ARBA00022827"/>
    </source>
</evidence>
<dbReference type="SMART" id="SM00054">
    <property type="entry name" value="EFh"/>
    <property type="match status" value="1"/>
</dbReference>
<dbReference type="GO" id="GO:0005743">
    <property type="term" value="C:mitochondrial inner membrane"/>
    <property type="evidence" value="ECO:0007669"/>
    <property type="project" value="UniProtKB-SubCell"/>
</dbReference>
<comment type="subcellular location">
    <subcellularLocation>
        <location evidence="1">Mitochondrion inner membrane</location>
        <topology evidence="1">Peripheral membrane protein</topology>
        <orientation evidence="1">Intermembrane side</orientation>
    </subcellularLocation>
</comment>
<gene>
    <name evidence="11" type="ORF">AAP_02301</name>
</gene>
<dbReference type="Pfam" id="PF07992">
    <property type="entry name" value="Pyr_redox_2"/>
    <property type="match status" value="1"/>
</dbReference>
<proteinExistence type="inferred from homology"/>
<evidence type="ECO:0000256" key="1">
    <source>
        <dbReference type="ARBA" id="ARBA00004137"/>
    </source>
</evidence>
<protein>
    <submittedName>
        <fullName evidence="11">External NADH-ubiquinone oxidoreductase 2</fullName>
    </submittedName>
</protein>
<evidence type="ECO:0000256" key="9">
    <source>
        <dbReference type="SAM" id="Phobius"/>
    </source>
</evidence>
<dbReference type="Proteomes" id="UP000242877">
    <property type="component" value="Unassembled WGS sequence"/>
</dbReference>
<dbReference type="PROSITE" id="PS50222">
    <property type="entry name" value="EF_HAND_2"/>
    <property type="match status" value="1"/>
</dbReference>
<dbReference type="InterPro" id="IPR023753">
    <property type="entry name" value="FAD/NAD-binding_dom"/>
</dbReference>
<evidence type="ECO:0000313" key="12">
    <source>
        <dbReference type="Proteomes" id="UP000242877"/>
    </source>
</evidence>
<dbReference type="InterPro" id="IPR045024">
    <property type="entry name" value="NDH-2"/>
</dbReference>
<dbReference type="InterPro" id="IPR054585">
    <property type="entry name" value="NDH2-like_C"/>
</dbReference>
<keyword evidence="11" id="KW-0830">Ubiquinone</keyword>
<keyword evidence="9" id="KW-0812">Transmembrane</keyword>
<keyword evidence="9" id="KW-0472">Membrane</keyword>
<evidence type="ECO:0000256" key="2">
    <source>
        <dbReference type="ARBA" id="ARBA00005272"/>
    </source>
</evidence>
<accession>A0A168A643</accession>
<dbReference type="SUPFAM" id="SSF51905">
    <property type="entry name" value="FAD/NAD(P)-binding domain"/>
    <property type="match status" value="2"/>
</dbReference>
<evidence type="ECO:0000256" key="7">
    <source>
        <dbReference type="ARBA" id="ARBA00023002"/>
    </source>
</evidence>
<dbReference type="OrthoDB" id="4200902at2759"/>
<dbReference type="VEuPathDB" id="FungiDB:AAP_02301"/>
<comment type="caution">
    <text evidence="11">The sequence shown here is derived from an EMBL/GenBank/DDBJ whole genome shotgun (WGS) entry which is preliminary data.</text>
</comment>
<comment type="similarity">
    <text evidence="2">Belongs to the NADH dehydrogenase family.</text>
</comment>
<feature type="transmembrane region" description="Helical" evidence="9">
    <location>
        <begin position="106"/>
        <end position="131"/>
    </location>
</feature>
<dbReference type="InterPro" id="IPR002048">
    <property type="entry name" value="EF_hand_dom"/>
</dbReference>
<dbReference type="SUPFAM" id="SSF47473">
    <property type="entry name" value="EF-hand"/>
    <property type="match status" value="1"/>
</dbReference>
<keyword evidence="8" id="KW-0520">NAD</keyword>
<dbReference type="Gene3D" id="3.50.50.100">
    <property type="match status" value="2"/>
</dbReference>
<dbReference type="InterPro" id="IPR018247">
    <property type="entry name" value="EF_Hand_1_Ca_BS"/>
</dbReference>
<name>A0A168A643_9EURO</name>
<dbReference type="GO" id="GO:0005509">
    <property type="term" value="F:calcium ion binding"/>
    <property type="evidence" value="ECO:0007669"/>
    <property type="project" value="InterPro"/>
</dbReference>